<reference evidence="4" key="1">
    <citation type="submission" date="2020-05" db="EMBL/GenBank/DDBJ databases">
        <authorList>
            <person name="Chiriac C."/>
            <person name="Salcher M."/>
            <person name="Ghai R."/>
            <person name="Kavagutti S V."/>
        </authorList>
    </citation>
    <scope>NUCLEOTIDE SEQUENCE</scope>
</reference>
<sequence>MRFGFGPLTLESPVGWRCVGCSRPPDGSCCGKKQVDVFEEGLEQSVTAEWWGFDSVWAGEANFSKVGFNSSSPVVAAGIAQRTEFVRVGVMPILGLVNAIYLAEEVACIDNIAAGRAIVAAQVPSAEVARGWGGSNSAERIIDDVAVLRKAWGPNPFSHKSDFHTIPMENEIHVEARGLDKISIQPKPAQLEMPLWLTGDAAAASIARQVGVPYLGAAQLTLDELRPLYEGVPTDGSAIVPLSREVFIAPTTERAYELAANAIAGLYEAFRKDGTYSGPSNFDDMVKDRFVIGNPDTCIEQLYRYQNELGVNYVVARLAYHDMHPGETAKAIQLFGQGVVPEFRMFGMPDEIRKVV</sequence>
<feature type="domain" description="Luciferase-like" evidence="3">
    <location>
        <begin position="34"/>
        <end position="307"/>
    </location>
</feature>
<organism evidence="4">
    <name type="scientific">freshwater metagenome</name>
    <dbReference type="NCBI Taxonomy" id="449393"/>
    <lineage>
        <taxon>unclassified sequences</taxon>
        <taxon>metagenomes</taxon>
        <taxon>ecological metagenomes</taxon>
    </lineage>
</organism>
<dbReference type="InterPro" id="IPR036661">
    <property type="entry name" value="Luciferase-like_sf"/>
</dbReference>
<dbReference type="EMBL" id="CAFBPA010000094">
    <property type="protein sequence ID" value="CAB5004825.1"/>
    <property type="molecule type" value="Genomic_DNA"/>
</dbReference>
<dbReference type="GO" id="GO:0004497">
    <property type="term" value="F:monooxygenase activity"/>
    <property type="evidence" value="ECO:0007669"/>
    <property type="project" value="UniProtKB-KW"/>
</dbReference>
<protein>
    <submittedName>
        <fullName evidence="4">Unannotated protein</fullName>
    </submittedName>
</protein>
<gene>
    <name evidence="4" type="ORF">UFOPK4043_00749</name>
</gene>
<keyword evidence="1" id="KW-0560">Oxidoreductase</keyword>
<dbReference type="Gene3D" id="3.20.20.30">
    <property type="entry name" value="Luciferase-like domain"/>
    <property type="match status" value="1"/>
</dbReference>
<accession>A0A6J7PK70</accession>
<dbReference type="AlphaFoldDB" id="A0A6J7PK70"/>
<dbReference type="PANTHER" id="PTHR30137:SF8">
    <property type="entry name" value="BLR5498 PROTEIN"/>
    <property type="match status" value="1"/>
</dbReference>
<dbReference type="SUPFAM" id="SSF51679">
    <property type="entry name" value="Bacterial luciferase-like"/>
    <property type="match status" value="1"/>
</dbReference>
<evidence type="ECO:0000256" key="1">
    <source>
        <dbReference type="ARBA" id="ARBA00023002"/>
    </source>
</evidence>
<dbReference type="GO" id="GO:0005829">
    <property type="term" value="C:cytosol"/>
    <property type="evidence" value="ECO:0007669"/>
    <property type="project" value="TreeGrafter"/>
</dbReference>
<evidence type="ECO:0000313" key="4">
    <source>
        <dbReference type="EMBL" id="CAB5004825.1"/>
    </source>
</evidence>
<dbReference type="PANTHER" id="PTHR30137">
    <property type="entry name" value="LUCIFERASE-LIKE MONOOXYGENASE"/>
    <property type="match status" value="1"/>
</dbReference>
<evidence type="ECO:0000256" key="2">
    <source>
        <dbReference type="ARBA" id="ARBA00023033"/>
    </source>
</evidence>
<name>A0A6J7PK70_9ZZZZ</name>
<dbReference type="InterPro" id="IPR050766">
    <property type="entry name" value="Bact_Lucif_Oxidored"/>
</dbReference>
<dbReference type="InterPro" id="IPR011251">
    <property type="entry name" value="Luciferase-like_dom"/>
</dbReference>
<keyword evidence="2" id="KW-0503">Monooxygenase</keyword>
<dbReference type="Pfam" id="PF00296">
    <property type="entry name" value="Bac_luciferase"/>
    <property type="match status" value="1"/>
</dbReference>
<proteinExistence type="predicted"/>
<evidence type="ECO:0000259" key="3">
    <source>
        <dbReference type="Pfam" id="PF00296"/>
    </source>
</evidence>
<dbReference type="GO" id="GO:0016705">
    <property type="term" value="F:oxidoreductase activity, acting on paired donors, with incorporation or reduction of molecular oxygen"/>
    <property type="evidence" value="ECO:0007669"/>
    <property type="project" value="InterPro"/>
</dbReference>